<dbReference type="HAMAP" id="MF_01805">
    <property type="entry name" value="ScpA"/>
    <property type="match status" value="1"/>
</dbReference>
<comment type="subunit">
    <text evidence="2">Component of a cohesin-like complex composed of ScpA, ScpB and the Smc homodimer, in which ScpA and ScpB bind to the head domain of Smc. The presence of the three proteins is required for the association of the complex with DNA.</text>
</comment>
<keyword evidence="2" id="KW-0159">Chromosome partition</keyword>
<evidence type="ECO:0000256" key="1">
    <source>
        <dbReference type="ARBA" id="ARBA00044777"/>
    </source>
</evidence>
<evidence type="ECO:0000313" key="4">
    <source>
        <dbReference type="Proteomes" id="UP000295517"/>
    </source>
</evidence>
<dbReference type="Proteomes" id="UP000295517">
    <property type="component" value="Chromosome"/>
</dbReference>
<organism evidence="3 4">
    <name type="scientific">Legionella israelensis</name>
    <dbReference type="NCBI Taxonomy" id="454"/>
    <lineage>
        <taxon>Bacteria</taxon>
        <taxon>Pseudomonadati</taxon>
        <taxon>Pseudomonadota</taxon>
        <taxon>Gammaproteobacteria</taxon>
        <taxon>Legionellales</taxon>
        <taxon>Legionellaceae</taxon>
        <taxon>Legionella</taxon>
    </lineage>
</organism>
<evidence type="ECO:0000256" key="2">
    <source>
        <dbReference type="HAMAP-Rule" id="MF_01805"/>
    </source>
</evidence>
<gene>
    <name evidence="2" type="primary">scpA</name>
    <name evidence="3" type="ORF">E3983_07500</name>
</gene>
<dbReference type="PANTHER" id="PTHR33969">
    <property type="entry name" value="SEGREGATION AND CONDENSATION PROTEIN A"/>
    <property type="match status" value="1"/>
</dbReference>
<dbReference type="GO" id="GO:0005737">
    <property type="term" value="C:cytoplasm"/>
    <property type="evidence" value="ECO:0007669"/>
    <property type="project" value="UniProtKB-SubCell"/>
</dbReference>
<comment type="function">
    <text evidence="2">Participates in chromosomal partition during cell division. May act via the formation of a condensin-like complex containing Smc and ScpB that pull DNA away from mid-cell into both cell halves.</text>
</comment>
<reference evidence="3 4" key="1">
    <citation type="submission" date="2019-03" db="EMBL/GenBank/DDBJ databases">
        <title>Diverse conjugative elements silence natural transformation in Legionella species.</title>
        <authorList>
            <person name="Durieux I."/>
            <person name="Ginevra C."/>
            <person name="Attaiech L."/>
            <person name="Picq K."/>
            <person name="Juan P.A."/>
            <person name="Jarraud S."/>
            <person name="Charpentier X."/>
        </authorList>
    </citation>
    <scope>NUCLEOTIDE SEQUENCE [LARGE SCALE GENOMIC DNA]</scope>
    <source>
        <strain evidence="3 4">HL-0427-4011</strain>
    </source>
</reference>
<dbReference type="EMBL" id="CP038254">
    <property type="protein sequence ID" value="QBR84217.1"/>
    <property type="molecule type" value="Genomic_DNA"/>
</dbReference>
<name>A0AAX1EGP1_9GAMM</name>
<dbReference type="PANTHER" id="PTHR33969:SF2">
    <property type="entry name" value="SEGREGATION AND CONDENSATION PROTEIN A"/>
    <property type="match status" value="1"/>
</dbReference>
<accession>A0AAX1EGP1</accession>
<dbReference type="Gene3D" id="6.10.250.2410">
    <property type="match status" value="1"/>
</dbReference>
<sequence>MQMELTETSDIQVFIDGKPLTDLPKDLFIPPDAFEILLDSFSGPLDLLLYLIKKQNIDILNIPIIRITQQYLQYIEFMEKHRMELAAEYLLMAAMLAEIKSRFLLPTSSSEVEEEEDPRMALVRRLQAYEQIKSAAEKLDSLERHERDVFTVQLHPDQFKSIKHFPEVNLSELVYAIQQLIIRDKHYSHHQILREPLSVKDRMNRILSVLEKEKLVSFQKLYTASEGKAGIIVSFLAILELAKLSLLTITQIEVFAPIYLQAIHDE</sequence>
<dbReference type="GO" id="GO:0006260">
    <property type="term" value="P:DNA replication"/>
    <property type="evidence" value="ECO:0007669"/>
    <property type="project" value="UniProtKB-UniRule"/>
</dbReference>
<comment type="similarity">
    <text evidence="2">Belongs to the ScpA family.</text>
</comment>
<keyword evidence="2" id="KW-0963">Cytoplasm</keyword>
<proteinExistence type="inferred from homology"/>
<dbReference type="GO" id="GO:0051301">
    <property type="term" value="P:cell division"/>
    <property type="evidence" value="ECO:0007669"/>
    <property type="project" value="UniProtKB-KW"/>
</dbReference>
<dbReference type="InterPro" id="IPR003768">
    <property type="entry name" value="ScpA"/>
</dbReference>
<dbReference type="Pfam" id="PF02616">
    <property type="entry name" value="SMC_ScpA"/>
    <property type="match status" value="1"/>
</dbReference>
<dbReference type="RefSeq" id="WP_135060453.1">
    <property type="nucleotide sequence ID" value="NZ_CP038254.1"/>
</dbReference>
<protein>
    <recommendedName>
        <fullName evidence="1 2">Segregation and condensation protein A</fullName>
    </recommendedName>
</protein>
<evidence type="ECO:0000313" key="3">
    <source>
        <dbReference type="EMBL" id="QBR84217.1"/>
    </source>
</evidence>
<dbReference type="AlphaFoldDB" id="A0AAX1EGP1"/>
<keyword evidence="2" id="KW-0131">Cell cycle</keyword>
<dbReference type="GO" id="GO:0007059">
    <property type="term" value="P:chromosome segregation"/>
    <property type="evidence" value="ECO:0007669"/>
    <property type="project" value="UniProtKB-UniRule"/>
</dbReference>
<comment type="subcellular location">
    <subcellularLocation>
        <location evidence="2">Cytoplasm</location>
    </subcellularLocation>
    <text evidence="2">Associated with two foci at the outer edges of the nucleoid region in young cells, and at four foci within both cell halves in older cells.</text>
</comment>
<keyword evidence="2" id="KW-0132">Cell division</keyword>